<dbReference type="OrthoDB" id="9766496at2"/>
<dbReference type="Gene3D" id="3.40.50.300">
    <property type="entry name" value="P-loop containing nucleotide triphosphate hydrolases"/>
    <property type="match status" value="2"/>
</dbReference>
<proteinExistence type="predicted"/>
<sequence length="626" mass="70588">MIYSYILWAASIVSGLLAGLTYYQGTAGMGVVMLIAAVVTGAAAVLLGIIHRVTRVILAGAAGLLIAFSIWFGYFLYQGSRGWLEGISKTGWVQPSDVAFLKGIILLLPLIVSIAMIILLFGWSRKGKKKYQPVIKPVKSKGPLDIEVCKVNGSPVILKHMDRYLHTMVVGTTGTGKSSRVLKPMIEQDLEAIAKGEKLGITVIEPKGDFADDVAAMCRSMKVPYIYINPLDPATPVFNPMSGEPEVVAEIMRTVLRSLFGKQEAFFRLNQEVAARNTALLVKKIKGEEATMLDMVDILRDRSLLAAYVSNLERREGESALTQYFKTEVMGELRDKVQQFTLGLRLQLEDITGNRMMRRVLIGKSDVDLDKHLSEGGMVLIVNTAMGELGKLGDAFGQFIMMHFQQAVFRRKGTERTRTPHFLYIDEFPRYVNPDFERLLAIGRSFRCAAVLALQTTAQMVHEDRPTFRDIVLETCRNKIVLNLGSEEDAMRFAKEFGEYEYTVPQYTYKRKGILINPWHLESMKEEDVHEGRFSYTELMELPKFHAVVRIVRDGEPQPPVLGKLELSKWDRSKNLYREEKSNKGIEVKLPEMEKRHKEKIEVIFGPDVKSEGNDDENEGFFLTNV</sequence>
<accession>A0A140L213</accession>
<evidence type="ECO:0000313" key="8">
    <source>
        <dbReference type="EMBL" id="KXG74588.1"/>
    </source>
</evidence>
<dbReference type="InParanoid" id="A0A140L213"/>
<keyword evidence="9" id="KW-1185">Reference proteome</keyword>
<comment type="subcellular location">
    <subcellularLocation>
        <location evidence="1">Cell membrane</location>
        <topology evidence="1">Multi-pass membrane protein</topology>
    </subcellularLocation>
</comment>
<dbReference type="Proteomes" id="UP000070427">
    <property type="component" value="Unassembled WGS sequence"/>
</dbReference>
<dbReference type="RefSeq" id="WP_157081735.1">
    <property type="nucleotide sequence ID" value="NZ_LOED01000044.1"/>
</dbReference>
<dbReference type="AlphaFoldDB" id="A0A140L213"/>
<dbReference type="InterPro" id="IPR027417">
    <property type="entry name" value="P-loop_NTPase"/>
</dbReference>
<dbReference type="GO" id="GO:0005886">
    <property type="term" value="C:plasma membrane"/>
    <property type="evidence" value="ECO:0007669"/>
    <property type="project" value="UniProtKB-SubCell"/>
</dbReference>
<organism evidence="8 9">
    <name type="scientific">Fervidicola ferrireducens</name>
    <dbReference type="NCBI Taxonomy" id="520764"/>
    <lineage>
        <taxon>Bacteria</taxon>
        <taxon>Bacillati</taxon>
        <taxon>Bacillota</taxon>
        <taxon>Clostridia</taxon>
        <taxon>Thermosediminibacterales</taxon>
        <taxon>Thermosediminibacteraceae</taxon>
        <taxon>Fervidicola</taxon>
    </lineage>
</organism>
<keyword evidence="2" id="KW-1003">Cell membrane</keyword>
<dbReference type="Pfam" id="PF10412">
    <property type="entry name" value="TrwB_AAD_bind"/>
    <property type="match status" value="1"/>
</dbReference>
<evidence type="ECO:0000259" key="7">
    <source>
        <dbReference type="Pfam" id="PF10412"/>
    </source>
</evidence>
<evidence type="ECO:0000256" key="4">
    <source>
        <dbReference type="ARBA" id="ARBA00022989"/>
    </source>
</evidence>
<keyword evidence="3 6" id="KW-0812">Transmembrane</keyword>
<dbReference type="PANTHER" id="PTHR37937">
    <property type="entry name" value="CONJUGATIVE TRANSFER: DNA TRANSPORT"/>
    <property type="match status" value="1"/>
</dbReference>
<dbReference type="STRING" id="520764.AN618_22350"/>
<keyword evidence="4 6" id="KW-1133">Transmembrane helix</keyword>
<dbReference type="CDD" id="cd01127">
    <property type="entry name" value="TrwB_TraG_TraD_VirD4"/>
    <property type="match status" value="1"/>
</dbReference>
<evidence type="ECO:0000256" key="3">
    <source>
        <dbReference type="ARBA" id="ARBA00022692"/>
    </source>
</evidence>
<evidence type="ECO:0000256" key="5">
    <source>
        <dbReference type="ARBA" id="ARBA00023136"/>
    </source>
</evidence>
<feature type="transmembrane region" description="Helical" evidence="6">
    <location>
        <begin position="56"/>
        <end position="79"/>
    </location>
</feature>
<dbReference type="InterPro" id="IPR051539">
    <property type="entry name" value="T4SS-coupling_protein"/>
</dbReference>
<protein>
    <recommendedName>
        <fullName evidence="7">Type IV secretion system coupling protein TraD DNA-binding domain-containing protein</fullName>
    </recommendedName>
</protein>
<evidence type="ECO:0000313" key="9">
    <source>
        <dbReference type="Proteomes" id="UP000070427"/>
    </source>
</evidence>
<evidence type="ECO:0000256" key="1">
    <source>
        <dbReference type="ARBA" id="ARBA00004651"/>
    </source>
</evidence>
<evidence type="ECO:0000256" key="2">
    <source>
        <dbReference type="ARBA" id="ARBA00022475"/>
    </source>
</evidence>
<name>A0A140L213_9FIRM</name>
<dbReference type="PANTHER" id="PTHR37937:SF1">
    <property type="entry name" value="CONJUGATIVE TRANSFER: DNA TRANSPORT"/>
    <property type="match status" value="1"/>
</dbReference>
<dbReference type="SUPFAM" id="SSF52540">
    <property type="entry name" value="P-loop containing nucleoside triphosphate hydrolases"/>
    <property type="match status" value="1"/>
</dbReference>
<feature type="transmembrane region" description="Helical" evidence="6">
    <location>
        <begin position="99"/>
        <end position="123"/>
    </location>
</feature>
<comment type="caution">
    <text evidence="8">The sequence shown here is derived from an EMBL/GenBank/DDBJ whole genome shotgun (WGS) entry which is preliminary data.</text>
</comment>
<keyword evidence="5 6" id="KW-0472">Membrane</keyword>
<feature type="transmembrane region" description="Helical" evidence="6">
    <location>
        <begin position="5"/>
        <end position="23"/>
    </location>
</feature>
<dbReference type="EMBL" id="LOED01000044">
    <property type="protein sequence ID" value="KXG74588.1"/>
    <property type="molecule type" value="Genomic_DNA"/>
</dbReference>
<feature type="transmembrane region" description="Helical" evidence="6">
    <location>
        <begin position="29"/>
        <end position="49"/>
    </location>
</feature>
<gene>
    <name evidence="8" type="ORF">AN618_22350</name>
</gene>
<dbReference type="InterPro" id="IPR019476">
    <property type="entry name" value="T4SS_TraD_DNA-bd"/>
</dbReference>
<feature type="domain" description="Type IV secretion system coupling protein TraD DNA-binding" evidence="7">
    <location>
        <begin position="164"/>
        <end position="554"/>
    </location>
</feature>
<reference evidence="8 9" key="1">
    <citation type="submission" date="2015-12" db="EMBL/GenBank/DDBJ databases">
        <title>Draft genome sequnece of Fervidicola ferrireducens strain Y170.</title>
        <authorList>
            <person name="Patel B.K."/>
        </authorList>
    </citation>
    <scope>NUCLEOTIDE SEQUENCE [LARGE SCALE GENOMIC DNA]</scope>
    <source>
        <strain evidence="8 9">Y170</strain>
    </source>
</reference>
<evidence type="ECO:0000256" key="6">
    <source>
        <dbReference type="SAM" id="Phobius"/>
    </source>
</evidence>